<dbReference type="Proteomes" id="UP001268036">
    <property type="component" value="Unassembled WGS sequence"/>
</dbReference>
<dbReference type="EMBL" id="JAVJAF010000001">
    <property type="protein sequence ID" value="MDR6236359.1"/>
    <property type="molecule type" value="Genomic_DNA"/>
</dbReference>
<dbReference type="AlphaFoldDB" id="A0AAJ2BL28"/>
<name>A0AAJ2BL28_9PSED</name>
<protein>
    <submittedName>
        <fullName evidence="1">Glycosyltransferase involved in cell wall biosynthesis</fullName>
    </submittedName>
</protein>
<gene>
    <name evidence="1" type="ORF">QE440_004100</name>
</gene>
<organism evidence="1 2">
    <name type="scientific">Pseudomonas oryzihabitans</name>
    <dbReference type="NCBI Taxonomy" id="47885"/>
    <lineage>
        <taxon>Bacteria</taxon>
        <taxon>Pseudomonadati</taxon>
        <taxon>Pseudomonadota</taxon>
        <taxon>Gammaproteobacteria</taxon>
        <taxon>Pseudomonadales</taxon>
        <taxon>Pseudomonadaceae</taxon>
        <taxon>Pseudomonas</taxon>
    </lineage>
</organism>
<proteinExistence type="predicted"/>
<dbReference type="PANTHER" id="PTHR12526">
    <property type="entry name" value="GLYCOSYLTRANSFERASE"/>
    <property type="match status" value="1"/>
</dbReference>
<dbReference type="SUPFAM" id="SSF53756">
    <property type="entry name" value="UDP-Glycosyltransferase/glycogen phosphorylase"/>
    <property type="match status" value="1"/>
</dbReference>
<comment type="caution">
    <text evidence="1">The sequence shown here is derived from an EMBL/GenBank/DDBJ whole genome shotgun (WGS) entry which is preliminary data.</text>
</comment>
<dbReference type="RefSeq" id="WP_309761350.1">
    <property type="nucleotide sequence ID" value="NZ_JAVJAF010000001.1"/>
</dbReference>
<reference evidence="1" key="1">
    <citation type="submission" date="2023-08" db="EMBL/GenBank/DDBJ databases">
        <title>Functional and genomic diversity of the sorghum phyllosphere microbiome.</title>
        <authorList>
            <person name="Shade A."/>
        </authorList>
    </citation>
    <scope>NUCLEOTIDE SEQUENCE</scope>
    <source>
        <strain evidence="1">SORGH_AS_0201</strain>
    </source>
</reference>
<evidence type="ECO:0000313" key="1">
    <source>
        <dbReference type="EMBL" id="MDR6236359.1"/>
    </source>
</evidence>
<sequence>MQIALLAPLPQERNGIADYAVHFRRALEEEGMEVLIPLRHPEQGGQPARRLTDFDWLSVDVVHAELGGGRVREYETLLRLRQRYPRLPITVTVHDPERLVWRRRRQPWPLNLLMQQRSPWPQVATVLGDPFTLREERTLAASLTQLVTLTETGAEALRRRLRLASAKVACIPHGNVALPWIPLPPREPLRLLYFGFIYRGKGIEDLLDAFATLLVQRPDWRGRIRLTLAGGTAPEITFAAQSDYLGELRERASRRGLDDCLDWQLDVPEEAIAPTIQAHHLLVLPYRESRKLAILGAQRGTSGVLSWAQACGRGVIASDARTFAEELSHGNGVTYAQGDVAALTQRLCELVDQPACLDGWAEQAARLGHERQWRFTAQRFRQVFEQASRGHTSARD</sequence>
<evidence type="ECO:0000313" key="2">
    <source>
        <dbReference type="Proteomes" id="UP001268036"/>
    </source>
</evidence>
<dbReference type="Pfam" id="PF13692">
    <property type="entry name" value="Glyco_trans_1_4"/>
    <property type="match status" value="1"/>
</dbReference>
<accession>A0AAJ2BL28</accession>
<dbReference type="Gene3D" id="3.40.50.2000">
    <property type="entry name" value="Glycogen Phosphorylase B"/>
    <property type="match status" value="1"/>
</dbReference>